<dbReference type="Proteomes" id="UP000095751">
    <property type="component" value="Unassembled WGS sequence"/>
</dbReference>
<evidence type="ECO:0000313" key="2">
    <source>
        <dbReference type="Proteomes" id="UP000095751"/>
    </source>
</evidence>
<dbReference type="KEGG" id="fcy:FRACYDRAFT_174049"/>
<evidence type="ECO:0000313" key="1">
    <source>
        <dbReference type="EMBL" id="OEU08528.1"/>
    </source>
</evidence>
<sequence>MRRHLSKDDIMMQIMQQILKLTIITTTKVATTAVTELMMEKDTNHGRKVIGARYYLFLQQ</sequence>
<dbReference type="InParanoid" id="A0A1E7ERB6"/>
<proteinExistence type="predicted"/>
<accession>A0A1E7ERB6</accession>
<organism evidence="1 2">
    <name type="scientific">Fragilariopsis cylindrus CCMP1102</name>
    <dbReference type="NCBI Taxonomy" id="635003"/>
    <lineage>
        <taxon>Eukaryota</taxon>
        <taxon>Sar</taxon>
        <taxon>Stramenopiles</taxon>
        <taxon>Ochrophyta</taxon>
        <taxon>Bacillariophyta</taxon>
        <taxon>Bacillariophyceae</taxon>
        <taxon>Bacillariophycidae</taxon>
        <taxon>Bacillariales</taxon>
        <taxon>Bacillariaceae</taxon>
        <taxon>Fragilariopsis</taxon>
    </lineage>
</organism>
<keyword evidence="2" id="KW-1185">Reference proteome</keyword>
<protein>
    <submittedName>
        <fullName evidence="1">Uncharacterized protein</fullName>
    </submittedName>
</protein>
<dbReference type="EMBL" id="KV784379">
    <property type="protein sequence ID" value="OEU08528.1"/>
    <property type="molecule type" value="Genomic_DNA"/>
</dbReference>
<gene>
    <name evidence="1" type="ORF">FRACYDRAFT_174049</name>
</gene>
<reference evidence="1 2" key="1">
    <citation type="submission" date="2016-09" db="EMBL/GenBank/DDBJ databases">
        <title>Extensive genetic diversity and differential bi-allelic expression allows diatom success in the polar Southern Ocean.</title>
        <authorList>
            <consortium name="DOE Joint Genome Institute"/>
            <person name="Mock T."/>
            <person name="Otillar R.P."/>
            <person name="Strauss J."/>
            <person name="Dupont C."/>
            <person name="Frickenhaus S."/>
            <person name="Maumus F."/>
            <person name="Mcmullan M."/>
            <person name="Sanges R."/>
            <person name="Schmutz J."/>
            <person name="Toseland A."/>
            <person name="Valas R."/>
            <person name="Veluchamy A."/>
            <person name="Ward B.J."/>
            <person name="Allen A."/>
            <person name="Barry K."/>
            <person name="Falciatore A."/>
            <person name="Ferrante M."/>
            <person name="Fortunato A.E."/>
            <person name="Gloeckner G."/>
            <person name="Gruber A."/>
            <person name="Hipkin R."/>
            <person name="Janech M."/>
            <person name="Kroth P."/>
            <person name="Leese F."/>
            <person name="Lindquist E."/>
            <person name="Lyon B.R."/>
            <person name="Martin J."/>
            <person name="Mayer C."/>
            <person name="Parker M."/>
            <person name="Quesneville H."/>
            <person name="Raymond J."/>
            <person name="Uhlig C."/>
            <person name="Valentin K.U."/>
            <person name="Worden A.Z."/>
            <person name="Armbrust E.V."/>
            <person name="Bowler C."/>
            <person name="Green B."/>
            <person name="Moulton V."/>
            <person name="Van Oosterhout C."/>
            <person name="Grigoriev I."/>
        </authorList>
    </citation>
    <scope>NUCLEOTIDE SEQUENCE [LARGE SCALE GENOMIC DNA]</scope>
    <source>
        <strain evidence="1 2">CCMP1102</strain>
    </source>
</reference>
<name>A0A1E7ERB6_9STRA</name>
<dbReference type="AlphaFoldDB" id="A0A1E7ERB6"/>